<accession>T1AUN7</accession>
<name>T1AUN7_9ZZZZ</name>
<protein>
    <submittedName>
        <fullName evidence="2">Uncharacterized protein</fullName>
    </submittedName>
</protein>
<reference evidence="2" key="1">
    <citation type="submission" date="2013-08" db="EMBL/GenBank/DDBJ databases">
        <authorList>
            <person name="Mendez C."/>
            <person name="Richter M."/>
            <person name="Ferrer M."/>
            <person name="Sanchez J."/>
        </authorList>
    </citation>
    <scope>NUCLEOTIDE SEQUENCE</scope>
</reference>
<evidence type="ECO:0000313" key="2">
    <source>
        <dbReference type="EMBL" id="EQD45765.1"/>
    </source>
</evidence>
<organism evidence="2">
    <name type="scientific">mine drainage metagenome</name>
    <dbReference type="NCBI Taxonomy" id="410659"/>
    <lineage>
        <taxon>unclassified sequences</taxon>
        <taxon>metagenomes</taxon>
        <taxon>ecological metagenomes</taxon>
    </lineage>
</organism>
<reference evidence="2" key="2">
    <citation type="journal article" date="2014" name="ISME J.">
        <title>Microbial stratification in low pH oxic and suboxic macroscopic growths along an acid mine drainage.</title>
        <authorList>
            <person name="Mendez-Garcia C."/>
            <person name="Mesa V."/>
            <person name="Sprenger R.R."/>
            <person name="Richter M."/>
            <person name="Diez M.S."/>
            <person name="Solano J."/>
            <person name="Bargiela R."/>
            <person name="Golyshina O.V."/>
            <person name="Manteca A."/>
            <person name="Ramos J.L."/>
            <person name="Gallego J.R."/>
            <person name="Llorente I."/>
            <person name="Martins Dos Santos V.A."/>
            <person name="Jensen O.N."/>
            <person name="Pelaez A.I."/>
            <person name="Sanchez J."/>
            <person name="Ferrer M."/>
        </authorList>
    </citation>
    <scope>NUCLEOTIDE SEQUENCE</scope>
</reference>
<dbReference type="EMBL" id="AUZZ01006614">
    <property type="protein sequence ID" value="EQD45765.1"/>
    <property type="molecule type" value="Genomic_DNA"/>
</dbReference>
<dbReference type="Pfam" id="PF20549">
    <property type="entry name" value="DUF6763"/>
    <property type="match status" value="1"/>
</dbReference>
<dbReference type="AlphaFoldDB" id="T1AUN7"/>
<feature type="region of interest" description="Disordered" evidence="1">
    <location>
        <begin position="61"/>
        <end position="104"/>
    </location>
</feature>
<comment type="caution">
    <text evidence="2">The sequence shown here is derived from an EMBL/GenBank/DDBJ whole genome shotgun (WGS) entry which is preliminary data.</text>
</comment>
<evidence type="ECO:0000256" key="1">
    <source>
        <dbReference type="SAM" id="MobiDB-lite"/>
    </source>
</evidence>
<proteinExistence type="predicted"/>
<sequence>MVAPQPGIGDWYRSNGGELFEVVAVDEDDDTIDIQYFDGTVEEMDGEDWEAQWEEGLIETAEPPEDWSGSVDVEAGDEEPRGGESFGEDTTPRAGSLDGLDLFE</sequence>
<dbReference type="InterPro" id="IPR046651">
    <property type="entry name" value="DUF6763"/>
</dbReference>
<gene>
    <name evidence="2" type="ORF">B2A_09157</name>
</gene>